<protein>
    <submittedName>
        <fullName evidence="3">Uncharacterized protein</fullName>
    </submittedName>
</protein>
<reference evidence="3 4" key="1">
    <citation type="journal article" date="2011" name="Proc. Natl. Acad. Sci. U.S.A.">
        <title>Genome and transcriptome analyses of the mountain pine beetle-fungal symbiont Grosmannia clavigera, a lodgepole pine pathogen.</title>
        <authorList>
            <person name="DiGuistini S."/>
            <person name="Wang Y."/>
            <person name="Liao N.Y."/>
            <person name="Taylor G."/>
            <person name="Tanguay P."/>
            <person name="Feau N."/>
            <person name="Henrissat B."/>
            <person name="Chan S.K."/>
            <person name="Hesse-Orce U."/>
            <person name="Alamouti S.M."/>
            <person name="Tsui C.K.M."/>
            <person name="Docking R.T."/>
            <person name="Levasseur A."/>
            <person name="Haridas S."/>
            <person name="Robertson G."/>
            <person name="Birol I."/>
            <person name="Holt R.A."/>
            <person name="Marra M.A."/>
            <person name="Hamelin R.C."/>
            <person name="Hirst M."/>
            <person name="Jones S.J.M."/>
            <person name="Bohlmann J."/>
            <person name="Breuil C."/>
        </authorList>
    </citation>
    <scope>NUCLEOTIDE SEQUENCE [LARGE SCALE GENOMIC DNA]</scope>
    <source>
        <strain evidence="4">kw1407 / UAMH 11150</strain>
    </source>
</reference>
<dbReference type="Proteomes" id="UP000007796">
    <property type="component" value="Unassembled WGS sequence"/>
</dbReference>
<evidence type="ECO:0000256" key="1">
    <source>
        <dbReference type="SAM" id="MobiDB-lite"/>
    </source>
</evidence>
<feature type="chain" id="PRO_5003260255" evidence="2">
    <location>
        <begin position="19"/>
        <end position="306"/>
    </location>
</feature>
<dbReference type="OrthoDB" id="4153189at2759"/>
<evidence type="ECO:0000313" key="3">
    <source>
        <dbReference type="EMBL" id="EFX05754.1"/>
    </source>
</evidence>
<keyword evidence="2" id="KW-0732">Signal</keyword>
<organism evidence="4">
    <name type="scientific">Grosmannia clavigera (strain kw1407 / UAMH 11150)</name>
    <name type="common">Blue stain fungus</name>
    <name type="synonym">Graphiocladiella clavigera</name>
    <dbReference type="NCBI Taxonomy" id="655863"/>
    <lineage>
        <taxon>Eukaryota</taxon>
        <taxon>Fungi</taxon>
        <taxon>Dikarya</taxon>
        <taxon>Ascomycota</taxon>
        <taxon>Pezizomycotina</taxon>
        <taxon>Sordariomycetes</taxon>
        <taxon>Sordariomycetidae</taxon>
        <taxon>Ophiostomatales</taxon>
        <taxon>Ophiostomataceae</taxon>
        <taxon>Leptographium</taxon>
    </lineage>
</organism>
<dbReference type="AlphaFoldDB" id="F0X8J9"/>
<proteinExistence type="predicted"/>
<dbReference type="eggNOG" id="ENOG502T11E">
    <property type="taxonomic scope" value="Eukaryota"/>
</dbReference>
<dbReference type="RefSeq" id="XP_014175236.1">
    <property type="nucleotide sequence ID" value="XM_014319761.1"/>
</dbReference>
<gene>
    <name evidence="3" type="ORF">CMQ_3823</name>
</gene>
<evidence type="ECO:0000256" key="2">
    <source>
        <dbReference type="SAM" id="SignalP"/>
    </source>
</evidence>
<feature type="signal peptide" evidence="2">
    <location>
        <begin position="1"/>
        <end position="18"/>
    </location>
</feature>
<dbReference type="HOGENOM" id="CLU_909288_0_0_1"/>
<dbReference type="InParanoid" id="F0X8J9"/>
<evidence type="ECO:0000313" key="4">
    <source>
        <dbReference type="Proteomes" id="UP000007796"/>
    </source>
</evidence>
<accession>F0X8J9</accession>
<name>F0X8J9_GROCL</name>
<feature type="region of interest" description="Disordered" evidence="1">
    <location>
        <begin position="251"/>
        <end position="273"/>
    </location>
</feature>
<sequence>MARPVAILLALTATRVSASFSFPSFRVGALAKATDDPGYDACVTADAQISACVTAIPSGAALSVYAQCLCCEEALDVATVYGECETYVALSAPTATELYTVMAGFDNSCQSASEEGFSCSGGATTVLATATSSFVVTSASATAGQTFGNTGSPPACTSVASVYNSCSSSYRGFTTMVDHDAASCVCYEGGEYTTAFDDYVAGCVPYVKTADPTDYFDYYALEGFCASYPPDSGTAHFGSFAASTTAPVAKTTAAGTRSTTTTTPSTTAPGGTVTVTPTVATKNPGAHVVANELFAWAAAILSLAML</sequence>
<dbReference type="EMBL" id="GL629735">
    <property type="protein sequence ID" value="EFX05754.1"/>
    <property type="molecule type" value="Genomic_DNA"/>
</dbReference>
<dbReference type="GeneID" id="25976966"/>
<keyword evidence="4" id="KW-1185">Reference proteome</keyword>